<dbReference type="InterPro" id="IPR036866">
    <property type="entry name" value="RibonucZ/Hydroxyglut_hydro"/>
</dbReference>
<dbReference type="HOGENOM" id="CLU_061754_1_0_0"/>
<dbReference type="Pfam" id="PF00753">
    <property type="entry name" value="Lactamase_B"/>
    <property type="match status" value="1"/>
</dbReference>
<protein>
    <submittedName>
        <fullName evidence="2">Metal-dependent hydrolase, beta-lactamase superfamily</fullName>
    </submittedName>
</protein>
<proteinExistence type="predicted"/>
<dbReference type="Proteomes" id="UP000030700">
    <property type="component" value="Unassembled WGS sequence"/>
</dbReference>
<dbReference type="CDD" id="cd07743">
    <property type="entry name" value="metallo-hydrolase-like_MBL-fold"/>
    <property type="match status" value="1"/>
</dbReference>
<dbReference type="Gene3D" id="3.60.15.10">
    <property type="entry name" value="Ribonuclease Z/Hydroxyacylglutathione hydrolase-like"/>
    <property type="match status" value="1"/>
</dbReference>
<dbReference type="InterPro" id="IPR001279">
    <property type="entry name" value="Metallo-B-lactamas"/>
</dbReference>
<feature type="domain" description="Metallo-beta-lactamase" evidence="1">
    <location>
        <begin position="19"/>
        <end position="207"/>
    </location>
</feature>
<name>A0A0S6VWC1_9BACT</name>
<dbReference type="EMBL" id="DF820455">
    <property type="protein sequence ID" value="GAK50124.1"/>
    <property type="molecule type" value="Genomic_DNA"/>
</dbReference>
<dbReference type="STRING" id="1499966.U14_01350"/>
<organism evidence="2">
    <name type="scientific">Candidatus Moduliflexus flocculans</name>
    <dbReference type="NCBI Taxonomy" id="1499966"/>
    <lineage>
        <taxon>Bacteria</taxon>
        <taxon>Candidatus Moduliflexota</taxon>
        <taxon>Candidatus Moduliflexia</taxon>
        <taxon>Candidatus Moduliflexales</taxon>
        <taxon>Candidatus Moduliflexaceae</taxon>
    </lineage>
</organism>
<keyword evidence="3" id="KW-1185">Reference proteome</keyword>
<dbReference type="PANTHER" id="PTHR42951">
    <property type="entry name" value="METALLO-BETA-LACTAMASE DOMAIN-CONTAINING"/>
    <property type="match status" value="1"/>
</dbReference>
<dbReference type="AlphaFoldDB" id="A0A0S6VWC1"/>
<evidence type="ECO:0000313" key="2">
    <source>
        <dbReference type="EMBL" id="GAK50124.1"/>
    </source>
</evidence>
<dbReference type="GO" id="GO:0016787">
    <property type="term" value="F:hydrolase activity"/>
    <property type="evidence" value="ECO:0007669"/>
    <property type="project" value="UniProtKB-KW"/>
</dbReference>
<accession>A0A0S6VWC1</accession>
<dbReference type="SUPFAM" id="SSF56281">
    <property type="entry name" value="Metallo-hydrolase/oxidoreductase"/>
    <property type="match status" value="1"/>
</dbReference>
<dbReference type="PANTHER" id="PTHR42951:SF14">
    <property type="entry name" value="METALLO-BETA-LACTAMASE SUPERFAMILY PROTEIN"/>
    <property type="match status" value="1"/>
</dbReference>
<gene>
    <name evidence="2" type="ORF">U14_01350</name>
</gene>
<dbReference type="SMART" id="SM00849">
    <property type="entry name" value="Lactamase_B"/>
    <property type="match status" value="1"/>
</dbReference>
<dbReference type="InterPro" id="IPR050855">
    <property type="entry name" value="NDM-1-like"/>
</dbReference>
<evidence type="ECO:0000259" key="1">
    <source>
        <dbReference type="SMART" id="SM00849"/>
    </source>
</evidence>
<evidence type="ECO:0000313" key="3">
    <source>
        <dbReference type="Proteomes" id="UP000030700"/>
    </source>
</evidence>
<keyword evidence="2" id="KW-0378">Hydrolase</keyword>
<sequence>MAALEIQQIAGTTYMIPAPANIGIYEQDGRVIVIDSGNDKEAGRQILKLLNARGWTLELIINTHSNGDHIGGNAFLQQKTNCRIAATSLEAAFIQHPVLEPAFLFGGFPMNALRNKFLMAAPSTITDVIPNSGGILHTGLEAISIPGHFFDMIAIRTPDNVVFLADCLFPDVILQKYHIFFLYDVQAHFATLDQLQTLQAAYYAPGHGELSTEIAPLIERNRRQVQEILDALSACCAHAVSFDEILAQVCQRYDIALNPNQYVLIGSTLRSCLAYLVDKGIIELDFSTHGARWFRR</sequence>
<reference evidence="2" key="1">
    <citation type="journal article" date="2015" name="PeerJ">
        <title>First genomic representation of candidate bacterial phylum KSB3 points to enhanced environmental sensing as a trigger of wastewater bulking.</title>
        <authorList>
            <person name="Sekiguchi Y."/>
            <person name="Ohashi A."/>
            <person name="Parks D.H."/>
            <person name="Yamauchi T."/>
            <person name="Tyson G.W."/>
            <person name="Hugenholtz P."/>
        </authorList>
    </citation>
    <scope>NUCLEOTIDE SEQUENCE [LARGE SCALE GENOMIC DNA]</scope>
</reference>